<dbReference type="AlphaFoldDB" id="A0AAN5ME06"/>
<comment type="caution">
    <text evidence="1">The sequence shown here is derived from an EMBL/GenBank/DDBJ whole genome shotgun (WGS) entry which is preliminary data.</text>
</comment>
<dbReference type="InterPro" id="IPR010985">
    <property type="entry name" value="Ribbon_hlx_hlx"/>
</dbReference>
<dbReference type="EMBL" id="DACSWI010000001">
    <property type="protein sequence ID" value="HAT3807584.1"/>
    <property type="molecule type" value="Genomic_DNA"/>
</dbReference>
<proteinExistence type="predicted"/>
<dbReference type="Gene3D" id="1.10.1220.10">
    <property type="entry name" value="Met repressor-like"/>
    <property type="match status" value="1"/>
</dbReference>
<sequence>MNSQKRAGQFQLRLTEHLKEKVVELAKDDGISQNAILNQAVAWYVKAREKDVA</sequence>
<name>A0AAN5ME06_MORMO</name>
<dbReference type="Proteomes" id="UP000865968">
    <property type="component" value="Unassembled WGS sequence"/>
</dbReference>
<protein>
    <submittedName>
        <fullName evidence="1">Toxin-antitoxin system HicB family antitoxin</fullName>
    </submittedName>
</protein>
<evidence type="ECO:0000313" key="2">
    <source>
        <dbReference type="Proteomes" id="UP000865968"/>
    </source>
</evidence>
<accession>A0AAN5ME06</accession>
<dbReference type="SUPFAM" id="SSF47598">
    <property type="entry name" value="Ribbon-helix-helix"/>
    <property type="match status" value="1"/>
</dbReference>
<dbReference type="GO" id="GO:0006355">
    <property type="term" value="P:regulation of DNA-templated transcription"/>
    <property type="evidence" value="ECO:0007669"/>
    <property type="project" value="InterPro"/>
</dbReference>
<dbReference type="InterPro" id="IPR013321">
    <property type="entry name" value="Arc_rbn_hlx_hlx"/>
</dbReference>
<evidence type="ECO:0000313" key="1">
    <source>
        <dbReference type="EMBL" id="HAT3807584.1"/>
    </source>
</evidence>
<reference evidence="1" key="2">
    <citation type="submission" date="2020-10" db="EMBL/GenBank/DDBJ databases">
        <authorList>
            <consortium name="NCBI Pathogen Detection Project"/>
        </authorList>
    </citation>
    <scope>NUCLEOTIDE SEQUENCE</scope>
    <source>
        <strain evidence="1">Morganella morganii ARLG-3209</strain>
    </source>
</reference>
<dbReference type="GO" id="GO:0043565">
    <property type="term" value="F:sequence-specific DNA binding"/>
    <property type="evidence" value="ECO:0007669"/>
    <property type="project" value="UniProtKB-ARBA"/>
</dbReference>
<gene>
    <name evidence="1" type="ORF">I8608_000375</name>
</gene>
<reference evidence="1" key="1">
    <citation type="journal article" date="2018" name="Genome Biol.">
        <title>SKESA: strategic k-mer extension for scrupulous assemblies.</title>
        <authorList>
            <person name="Souvorov A."/>
            <person name="Agarwala R."/>
            <person name="Lipman D.J."/>
        </authorList>
    </citation>
    <scope>NUCLEOTIDE SEQUENCE</scope>
    <source>
        <strain evidence="1">Morganella morganii ARLG-3209</strain>
    </source>
</reference>
<organism evidence="1 2">
    <name type="scientific">Morganella morganii</name>
    <name type="common">Proteus morganii</name>
    <dbReference type="NCBI Taxonomy" id="582"/>
    <lineage>
        <taxon>Bacteria</taxon>
        <taxon>Pseudomonadati</taxon>
        <taxon>Pseudomonadota</taxon>
        <taxon>Gammaproteobacteria</taxon>
        <taxon>Enterobacterales</taxon>
        <taxon>Morganellaceae</taxon>
        <taxon>Morganella</taxon>
    </lineage>
</organism>